<evidence type="ECO:0000313" key="1">
    <source>
        <dbReference type="EMBL" id="NLS11685.1"/>
    </source>
</evidence>
<dbReference type="EMBL" id="JABAIK010000002">
    <property type="protein sequence ID" value="NLS11685.1"/>
    <property type="molecule type" value="Genomic_DNA"/>
</dbReference>
<dbReference type="GO" id="GO:0030246">
    <property type="term" value="F:carbohydrate binding"/>
    <property type="evidence" value="ECO:0007669"/>
    <property type="project" value="InterPro"/>
</dbReference>
<dbReference type="SUPFAM" id="SSF74650">
    <property type="entry name" value="Galactose mutarotase-like"/>
    <property type="match status" value="1"/>
</dbReference>
<comment type="caution">
    <text evidence="1">The sequence shown here is derived from an EMBL/GenBank/DDBJ whole genome shotgun (WGS) entry which is preliminary data.</text>
</comment>
<dbReference type="Proteomes" id="UP000535589">
    <property type="component" value="Unassembled WGS sequence"/>
</dbReference>
<dbReference type="GO" id="GO:0004034">
    <property type="term" value="F:aldose 1-epimerase activity"/>
    <property type="evidence" value="ECO:0007669"/>
    <property type="project" value="TreeGrafter"/>
</dbReference>
<keyword evidence="2" id="KW-1185">Reference proteome</keyword>
<evidence type="ECO:0008006" key="3">
    <source>
        <dbReference type="Google" id="ProtNLM"/>
    </source>
</evidence>
<dbReference type="Gene3D" id="2.70.98.10">
    <property type="match status" value="2"/>
</dbReference>
<dbReference type="PANTHER" id="PTHR10091:SF0">
    <property type="entry name" value="GALACTOSE MUTAROTASE"/>
    <property type="match status" value="1"/>
</dbReference>
<gene>
    <name evidence="1" type="ORF">HGP28_02120</name>
</gene>
<name>A0A7X8TN86_9VIBR</name>
<dbReference type="InterPro" id="IPR011013">
    <property type="entry name" value="Gal_mutarotase_sf_dom"/>
</dbReference>
<sequence length="354" mass="39750">MIHFDNSTENRQWGHYTLYTLKNDLGTKVEISDLGAAIINFWVRDRDHRVRNIVLGYNDSASYLNSSSYLSGVIPSQTVKNQYAELHKSRWTLVALAAQHITLETSLVLNDHATAQSIASPQAITVMVTYRLSDDNELTQHIWAEPNFPCSLDITSHSYFNLLGRHHDITDHIVNIDADLCWPLNTSPQEALPSMDVAADFKQPKSIRIGIAEQVRLGQPDGYAQNYRLNGHGLRTVCWVFEPTTGLSFELLSDKSAVQFNTGRHLQLEQDDYAPYSGFCFEPMQLPTQSNFANGSSPKASINHLDCGQSIADGIKINESTLAVDNTAALWFDENRPYSSTTIYKVQVEPQFSH</sequence>
<proteinExistence type="predicted"/>
<dbReference type="GO" id="GO:0033499">
    <property type="term" value="P:galactose catabolic process via UDP-galactose, Leloir pathway"/>
    <property type="evidence" value="ECO:0007669"/>
    <property type="project" value="TreeGrafter"/>
</dbReference>
<dbReference type="Pfam" id="PF01263">
    <property type="entry name" value="Aldose_epim"/>
    <property type="match status" value="2"/>
</dbReference>
<reference evidence="1 2" key="1">
    <citation type="submission" date="2020-04" db="EMBL/GenBank/DDBJ databases">
        <title>Vibrio sp. SM6, a novel species isolated from seawater.</title>
        <authorList>
            <person name="Wang X."/>
        </authorList>
    </citation>
    <scope>NUCLEOTIDE SEQUENCE [LARGE SCALE GENOMIC DNA]</scope>
    <source>
        <strain evidence="1 2">SM6</strain>
    </source>
</reference>
<evidence type="ECO:0000313" key="2">
    <source>
        <dbReference type="Proteomes" id="UP000535589"/>
    </source>
</evidence>
<dbReference type="InterPro" id="IPR014718">
    <property type="entry name" value="GH-type_carb-bd"/>
</dbReference>
<dbReference type="RefSeq" id="WP_168834800.1">
    <property type="nucleotide sequence ID" value="NZ_JABAIK010000002.1"/>
</dbReference>
<accession>A0A7X8TN86</accession>
<dbReference type="GO" id="GO:0006006">
    <property type="term" value="P:glucose metabolic process"/>
    <property type="evidence" value="ECO:0007669"/>
    <property type="project" value="TreeGrafter"/>
</dbReference>
<dbReference type="PANTHER" id="PTHR10091">
    <property type="entry name" value="ALDOSE-1-EPIMERASE"/>
    <property type="match status" value="1"/>
</dbReference>
<dbReference type="InterPro" id="IPR008183">
    <property type="entry name" value="Aldose_1/G6P_1-epimerase"/>
</dbReference>
<dbReference type="AlphaFoldDB" id="A0A7X8TN86"/>
<protein>
    <recommendedName>
        <fullName evidence="3">Aldose 1-epimerase</fullName>
    </recommendedName>
</protein>
<organism evidence="1 2">
    <name type="scientific">Vibrio agarilyticus</name>
    <dbReference type="NCBI Taxonomy" id="2726741"/>
    <lineage>
        <taxon>Bacteria</taxon>
        <taxon>Pseudomonadati</taxon>
        <taxon>Pseudomonadota</taxon>
        <taxon>Gammaproteobacteria</taxon>
        <taxon>Vibrionales</taxon>
        <taxon>Vibrionaceae</taxon>
        <taxon>Vibrio</taxon>
    </lineage>
</organism>